<reference evidence="1 2" key="1">
    <citation type="submission" date="2018-01" db="EMBL/GenBank/DDBJ databases">
        <title>Genome sequence of a Cantenovulum-like bacteria.</title>
        <authorList>
            <person name="Tan W.R."/>
            <person name="Lau N.-S."/>
            <person name="Go F."/>
            <person name="Amirul A.-A.A."/>
        </authorList>
    </citation>
    <scope>NUCLEOTIDE SEQUENCE [LARGE SCALE GENOMIC DNA]</scope>
    <source>
        <strain evidence="1 2">CCB-QB4</strain>
    </source>
</reference>
<evidence type="ECO:0000313" key="1">
    <source>
        <dbReference type="EMBL" id="AWB65899.1"/>
    </source>
</evidence>
<proteinExistence type="predicted"/>
<dbReference type="EMBL" id="CP026604">
    <property type="protein sequence ID" value="AWB65899.1"/>
    <property type="molecule type" value="Genomic_DNA"/>
</dbReference>
<evidence type="ECO:0008006" key="3">
    <source>
        <dbReference type="Google" id="ProtNLM"/>
    </source>
</evidence>
<protein>
    <recommendedName>
        <fullName evidence="3">Lumazine-binding protein</fullName>
    </recommendedName>
</protein>
<dbReference type="Proteomes" id="UP000244441">
    <property type="component" value="Chromosome"/>
</dbReference>
<dbReference type="OrthoDB" id="5676998at2"/>
<dbReference type="Pfam" id="PF12893">
    <property type="entry name" value="Lumazine_bd_2"/>
    <property type="match status" value="1"/>
</dbReference>
<dbReference type="SUPFAM" id="SSF54427">
    <property type="entry name" value="NTF2-like"/>
    <property type="match status" value="1"/>
</dbReference>
<dbReference type="Gene3D" id="3.10.450.50">
    <property type="match status" value="1"/>
</dbReference>
<name>A0A2S0VNW7_9ALTE</name>
<gene>
    <name evidence="1" type="ORF">C2869_05335</name>
</gene>
<dbReference type="InterPro" id="IPR039437">
    <property type="entry name" value="FrzH/put_lumazine-bd"/>
</dbReference>
<evidence type="ECO:0000313" key="2">
    <source>
        <dbReference type="Proteomes" id="UP000244441"/>
    </source>
</evidence>
<dbReference type="AlphaFoldDB" id="A0A2S0VNW7"/>
<dbReference type="KEGG" id="cate:C2869_05335"/>
<keyword evidence="2" id="KW-1185">Reference proteome</keyword>
<organism evidence="1 2">
    <name type="scientific">Saccharobesus litoralis</name>
    <dbReference type="NCBI Taxonomy" id="2172099"/>
    <lineage>
        <taxon>Bacteria</taxon>
        <taxon>Pseudomonadati</taxon>
        <taxon>Pseudomonadota</taxon>
        <taxon>Gammaproteobacteria</taxon>
        <taxon>Alteromonadales</taxon>
        <taxon>Alteromonadaceae</taxon>
        <taxon>Saccharobesus</taxon>
    </lineage>
</organism>
<dbReference type="InterPro" id="IPR032710">
    <property type="entry name" value="NTF2-like_dom_sf"/>
</dbReference>
<accession>A0A2S0VNW7</accession>
<sequence>MDLIKQSIEQQLIQYFDGLYFSDVSRLKQVFHAQASYITASSGELLKLTMPEYFAMVEQRSSPASKQQQRTDQILHIDVIGNHTALAKVTCSIQPKHFVDLLSFIKLDNRWQIISKVFHYHLDN</sequence>